<dbReference type="AlphaFoldDB" id="A0A2P6UZF0"/>
<dbReference type="Gene3D" id="2.130.10.80">
    <property type="entry name" value="Galactose oxidase/kelch, beta-propeller"/>
    <property type="match status" value="1"/>
</dbReference>
<sequence>MRLVTGAILLGLAALAAGQVNDTGVQAAGALAGFFFPPGKGSWVSNIPTGVVAIYQALMKDGNVLVYSGGGAARLAGGADRREPRCCGAAGSRNRFMGLDEFGTTIVDPYKKKMRELYIPGKLNGKTVNCGIHACQNAFCSSQVVTADSDVLIFGGHNEFVKAMRRFSYEKNTITDIDKMPSGRWYPSSVTLPDGTVLTVGGTKLSGKAGWHCKPNEDNPTYIVYRPSKNNFAPGGDRKDMTRQLNRAFPAHTYPVVTVTPDGGLIMSAGKTLAKYAYNKDGASVRHLFDFADRPGPSWNYPQTGVGMPLPMVPPHKQLFLLATGGSVEDRAKDETPARDEAHVIEISGGRAAKWKQVGGMPYRRVMGDAVTLCDGKVIFFGGAEKGIAGWGQGPKNIRFRDGKGYNCKKKCPRTTGEHYEPIIYDPVTEKWSRRGTLALAMRPRLYHSTATLLPNCQVMVAGSDVTYDTTAELYSPPYLSQGKRPVIIGGVPEAVTRGQVLAVDYSTKGGVLGKVTRALLLRTGTCTHSSQFDASSMWLEVTNSFVRFDPANPGGVLSVKIPASPAVVPPGMYMLVLNTNRGLPTDGKIISIK</sequence>
<dbReference type="SUPFAM" id="SSF50965">
    <property type="entry name" value="Galactose oxidase, central domain"/>
    <property type="match status" value="1"/>
</dbReference>
<feature type="domain" description="Glyoxal oxidase N-terminal" evidence="3">
    <location>
        <begin position="136"/>
        <end position="471"/>
    </location>
</feature>
<evidence type="ECO:0000313" key="6">
    <source>
        <dbReference type="Proteomes" id="UP000239649"/>
    </source>
</evidence>
<organism evidence="5 6">
    <name type="scientific">Micractinium conductrix</name>
    <dbReference type="NCBI Taxonomy" id="554055"/>
    <lineage>
        <taxon>Eukaryota</taxon>
        <taxon>Viridiplantae</taxon>
        <taxon>Chlorophyta</taxon>
        <taxon>core chlorophytes</taxon>
        <taxon>Trebouxiophyceae</taxon>
        <taxon>Chlorellales</taxon>
        <taxon>Chlorellaceae</taxon>
        <taxon>Chlorella clade</taxon>
        <taxon>Micractinium</taxon>
    </lineage>
</organism>
<dbReference type="OrthoDB" id="2019572at2759"/>
<keyword evidence="1 2" id="KW-0732">Signal</keyword>
<feature type="signal peptide" evidence="2">
    <location>
        <begin position="1"/>
        <end position="18"/>
    </location>
</feature>
<dbReference type="Gene3D" id="2.60.40.10">
    <property type="entry name" value="Immunoglobulins"/>
    <property type="match status" value="1"/>
</dbReference>
<dbReference type="EMBL" id="LHPF02000073">
    <property type="protein sequence ID" value="PSC67211.1"/>
    <property type="molecule type" value="Genomic_DNA"/>
</dbReference>
<dbReference type="CDD" id="cd02851">
    <property type="entry name" value="E_set_GO_C"/>
    <property type="match status" value="1"/>
</dbReference>
<dbReference type="STRING" id="554055.A0A2P6UZF0"/>
<evidence type="ECO:0000313" key="5">
    <source>
        <dbReference type="EMBL" id="PSC67211.1"/>
    </source>
</evidence>
<dbReference type="InterPro" id="IPR013783">
    <property type="entry name" value="Ig-like_fold"/>
</dbReference>
<comment type="caution">
    <text evidence="5">The sequence shown here is derived from an EMBL/GenBank/DDBJ whole genome shotgun (WGS) entry which is preliminary data.</text>
</comment>
<evidence type="ECO:0000259" key="3">
    <source>
        <dbReference type="Pfam" id="PF07250"/>
    </source>
</evidence>
<dbReference type="InterPro" id="IPR015202">
    <property type="entry name" value="GO-like_E_set"/>
</dbReference>
<gene>
    <name evidence="5" type="ORF">C2E20_9093</name>
</gene>
<dbReference type="Pfam" id="PF07250">
    <property type="entry name" value="Glyoxal_oxid_N"/>
    <property type="match status" value="1"/>
</dbReference>
<dbReference type="InterPro" id="IPR011043">
    <property type="entry name" value="Gal_Oxase/kelch_b-propeller"/>
</dbReference>
<accession>A0A2P6UZF0</accession>
<evidence type="ECO:0000256" key="1">
    <source>
        <dbReference type="ARBA" id="ARBA00022729"/>
    </source>
</evidence>
<proteinExistence type="predicted"/>
<dbReference type="InterPro" id="IPR009880">
    <property type="entry name" value="Glyoxal_oxidase_N"/>
</dbReference>
<keyword evidence="6" id="KW-1185">Reference proteome</keyword>
<evidence type="ECO:0000259" key="4">
    <source>
        <dbReference type="Pfam" id="PF09118"/>
    </source>
</evidence>
<dbReference type="PANTHER" id="PTHR32208:SF21">
    <property type="entry name" value="LOW QUALITY PROTEIN: ALDEHYDE OXIDASE GLOX-LIKE"/>
    <property type="match status" value="1"/>
</dbReference>
<reference evidence="5 6" key="1">
    <citation type="journal article" date="2018" name="Plant J.">
        <title>Genome sequences of Chlorella sorokiniana UTEX 1602 and Micractinium conductrix SAG 241.80: implications to maltose excretion by a green alga.</title>
        <authorList>
            <person name="Arriola M.B."/>
            <person name="Velmurugan N."/>
            <person name="Zhang Y."/>
            <person name="Plunkett M.H."/>
            <person name="Hondzo H."/>
            <person name="Barney B.M."/>
        </authorList>
    </citation>
    <scope>NUCLEOTIDE SEQUENCE [LARGE SCALE GENOMIC DNA]</scope>
    <source>
        <strain evidence="5 6">SAG 241.80</strain>
    </source>
</reference>
<feature type="domain" description="Galactose oxidase-like Early set" evidence="4">
    <location>
        <begin position="485"/>
        <end position="593"/>
    </location>
</feature>
<protein>
    <submittedName>
        <fullName evidence="5">Kelch motif family isoform B</fullName>
    </submittedName>
</protein>
<evidence type="ECO:0000256" key="2">
    <source>
        <dbReference type="SAM" id="SignalP"/>
    </source>
</evidence>
<dbReference type="InterPro" id="IPR037293">
    <property type="entry name" value="Gal_Oxidase_central_sf"/>
</dbReference>
<dbReference type="InterPro" id="IPR014756">
    <property type="entry name" value="Ig_E-set"/>
</dbReference>
<dbReference type="PANTHER" id="PTHR32208">
    <property type="entry name" value="SECRETED PROTEIN-RELATED"/>
    <property type="match status" value="1"/>
</dbReference>
<name>A0A2P6UZF0_9CHLO</name>
<dbReference type="Pfam" id="PF09118">
    <property type="entry name" value="GO-like_E_set"/>
    <property type="match status" value="1"/>
</dbReference>
<dbReference type="Proteomes" id="UP000239649">
    <property type="component" value="Unassembled WGS sequence"/>
</dbReference>
<dbReference type="SUPFAM" id="SSF81296">
    <property type="entry name" value="E set domains"/>
    <property type="match status" value="1"/>
</dbReference>
<feature type="chain" id="PRO_5015176770" evidence="2">
    <location>
        <begin position="19"/>
        <end position="594"/>
    </location>
</feature>